<dbReference type="SUPFAM" id="SSF53756">
    <property type="entry name" value="UDP-Glycosyltransferase/glycogen phosphorylase"/>
    <property type="match status" value="1"/>
</dbReference>
<dbReference type="PANTHER" id="PTHR48050">
    <property type="entry name" value="STEROL 3-BETA-GLUCOSYLTRANSFERASE"/>
    <property type="match status" value="1"/>
</dbReference>
<dbReference type="InterPro" id="IPR006326">
    <property type="entry name" value="UDPGT_MGT-like"/>
</dbReference>
<dbReference type="Gene3D" id="3.40.50.2000">
    <property type="entry name" value="Glycogen Phosphorylase B"/>
    <property type="match status" value="2"/>
</dbReference>
<dbReference type="RefSeq" id="WP_344901193.1">
    <property type="nucleotide sequence ID" value="NZ_BAAAWD010000015.1"/>
</dbReference>
<name>A0ABN3YFH2_9ACTN</name>
<sequence length="394" mass="42782">MTGRFLFMCQPDHGHVIPSLAVVAELVRRGNQVTYLTSPTMAGPVTQAGATVLPYDSIYQDVELRKLEDDPLGLLSLFLDESTEMLAAAGPEHRPDVIVYDLSVLHAGRILARKWGVPATQLIPVFASNAHFSFLSAIYAEEDGGAVAEFPGWVDGMLARTRDLAEAHGVRADPTELWWEVQDSTLVALPRAFQFAGDTFDERFAFVGPCLGERRFLGGWEPPGDGLPIALLSFGTVLSSRPEVFRTCVRAFAELPWRAVITLGDGMDPADLGALPPNVEVHRWVSHLDVLRHASVAVTHAGMGTVMETLYRGRPSVLLPATAIDRLSARRVEELGLGRVLDSAVLTPDRLMETVLAVASDEGMRRAADGMRREIEAAGGTARAADVLERRLAA</sequence>
<dbReference type="Pfam" id="PF06722">
    <property type="entry name" value="EryCIII-like_C"/>
    <property type="match status" value="1"/>
</dbReference>
<dbReference type="InterPro" id="IPR050426">
    <property type="entry name" value="Glycosyltransferase_28"/>
</dbReference>
<dbReference type="CDD" id="cd03784">
    <property type="entry name" value="GT1_Gtf-like"/>
    <property type="match status" value="1"/>
</dbReference>
<evidence type="ECO:0000313" key="5">
    <source>
        <dbReference type="Proteomes" id="UP001499930"/>
    </source>
</evidence>
<comment type="similarity">
    <text evidence="1">Belongs to the UDP-glycosyltransferase family.</text>
</comment>
<proteinExistence type="inferred from homology"/>
<gene>
    <name evidence="4" type="ORF">GCM10017559_59180</name>
</gene>
<keyword evidence="2" id="KW-0808">Transferase</keyword>
<dbReference type="InterPro" id="IPR010610">
    <property type="entry name" value="EryCIII-like_C"/>
</dbReference>
<dbReference type="NCBIfam" id="TIGR01426">
    <property type="entry name" value="MGT"/>
    <property type="match status" value="1"/>
</dbReference>
<dbReference type="EMBL" id="BAAAWD010000015">
    <property type="protein sequence ID" value="GAA3025617.1"/>
    <property type="molecule type" value="Genomic_DNA"/>
</dbReference>
<feature type="domain" description="Erythromycin biosynthesis protein CIII-like C-terminal" evidence="3">
    <location>
        <begin position="259"/>
        <end position="377"/>
    </location>
</feature>
<organism evidence="4 5">
    <name type="scientific">Streptosporangium longisporum</name>
    <dbReference type="NCBI Taxonomy" id="46187"/>
    <lineage>
        <taxon>Bacteria</taxon>
        <taxon>Bacillati</taxon>
        <taxon>Actinomycetota</taxon>
        <taxon>Actinomycetes</taxon>
        <taxon>Streptosporangiales</taxon>
        <taxon>Streptosporangiaceae</taxon>
        <taxon>Streptosporangium</taxon>
    </lineage>
</organism>
<accession>A0ABN3YFH2</accession>
<evidence type="ECO:0000256" key="1">
    <source>
        <dbReference type="ARBA" id="ARBA00009995"/>
    </source>
</evidence>
<comment type="caution">
    <text evidence="4">The sequence shown here is derived from an EMBL/GenBank/DDBJ whole genome shotgun (WGS) entry which is preliminary data.</text>
</comment>
<dbReference type="PANTHER" id="PTHR48050:SF13">
    <property type="entry name" value="STEROL 3-BETA-GLUCOSYLTRANSFERASE UGT80A2"/>
    <property type="match status" value="1"/>
</dbReference>
<dbReference type="InterPro" id="IPR002213">
    <property type="entry name" value="UDP_glucos_trans"/>
</dbReference>
<evidence type="ECO:0000259" key="3">
    <source>
        <dbReference type="Pfam" id="PF06722"/>
    </source>
</evidence>
<evidence type="ECO:0000313" key="4">
    <source>
        <dbReference type="EMBL" id="GAA3025617.1"/>
    </source>
</evidence>
<reference evidence="4 5" key="1">
    <citation type="journal article" date="2019" name="Int. J. Syst. Evol. Microbiol.">
        <title>The Global Catalogue of Microorganisms (GCM) 10K type strain sequencing project: providing services to taxonomists for standard genome sequencing and annotation.</title>
        <authorList>
            <consortium name="The Broad Institute Genomics Platform"/>
            <consortium name="The Broad Institute Genome Sequencing Center for Infectious Disease"/>
            <person name="Wu L."/>
            <person name="Ma J."/>
        </authorList>
    </citation>
    <scope>NUCLEOTIDE SEQUENCE [LARGE SCALE GENOMIC DNA]</scope>
    <source>
        <strain evidence="4 5">JCM 3106</strain>
    </source>
</reference>
<evidence type="ECO:0000256" key="2">
    <source>
        <dbReference type="ARBA" id="ARBA00022679"/>
    </source>
</evidence>
<keyword evidence="5" id="KW-1185">Reference proteome</keyword>
<dbReference type="Proteomes" id="UP001499930">
    <property type="component" value="Unassembled WGS sequence"/>
</dbReference>
<protein>
    <submittedName>
        <fullName evidence="4">Glycosyltransferase</fullName>
    </submittedName>
</protein>